<dbReference type="InterPro" id="IPR000182">
    <property type="entry name" value="GNAT_dom"/>
</dbReference>
<keyword evidence="3" id="KW-1185">Reference proteome</keyword>
<evidence type="ECO:0000313" key="2">
    <source>
        <dbReference type="EMBL" id="RDU64607.1"/>
    </source>
</evidence>
<dbReference type="GO" id="GO:0016747">
    <property type="term" value="F:acyltransferase activity, transferring groups other than amino-acyl groups"/>
    <property type="evidence" value="ECO:0007669"/>
    <property type="project" value="InterPro"/>
</dbReference>
<dbReference type="OrthoDB" id="9796171at2"/>
<evidence type="ECO:0000313" key="3">
    <source>
        <dbReference type="Proteomes" id="UP000256650"/>
    </source>
</evidence>
<keyword evidence="2" id="KW-0808">Transferase</keyword>
<evidence type="ECO:0000259" key="1">
    <source>
        <dbReference type="PROSITE" id="PS51186"/>
    </source>
</evidence>
<name>A0A3D8IH40_9HELI</name>
<dbReference type="SUPFAM" id="SSF55729">
    <property type="entry name" value="Acyl-CoA N-acyltransferases (Nat)"/>
    <property type="match status" value="1"/>
</dbReference>
<accession>A0A3D8IH40</accession>
<dbReference type="InterPro" id="IPR016181">
    <property type="entry name" value="Acyl_CoA_acyltransferase"/>
</dbReference>
<dbReference type="Pfam" id="PF13673">
    <property type="entry name" value="Acetyltransf_10"/>
    <property type="match status" value="1"/>
</dbReference>
<comment type="caution">
    <text evidence="2">The sequence shown here is derived from an EMBL/GenBank/DDBJ whole genome shotgun (WGS) entry which is preliminary data.</text>
</comment>
<feature type="domain" description="N-acetyltransferase" evidence="1">
    <location>
        <begin position="6"/>
        <end position="145"/>
    </location>
</feature>
<gene>
    <name evidence="2" type="ORF">CQA43_01670</name>
</gene>
<protein>
    <submittedName>
        <fullName evidence="2">GNAT family N-acetyltransferase</fullName>
    </submittedName>
</protein>
<dbReference type="PROSITE" id="PS51186">
    <property type="entry name" value="GNAT"/>
    <property type="match status" value="1"/>
</dbReference>
<dbReference type="Proteomes" id="UP000256650">
    <property type="component" value="Unassembled WGS sequence"/>
</dbReference>
<dbReference type="EMBL" id="NXLS01000001">
    <property type="protein sequence ID" value="RDU64607.1"/>
    <property type="molecule type" value="Genomic_DNA"/>
</dbReference>
<dbReference type="Gene3D" id="3.40.630.30">
    <property type="match status" value="1"/>
</dbReference>
<reference evidence="2 3" key="1">
    <citation type="submission" date="2018-04" db="EMBL/GenBank/DDBJ databases">
        <title>Novel Campyloabacter and Helicobacter Species and Strains.</title>
        <authorList>
            <person name="Mannion A.J."/>
            <person name="Shen Z."/>
            <person name="Fox J.G."/>
        </authorList>
    </citation>
    <scope>NUCLEOTIDE SEQUENCE [LARGE SCALE GENOMIC DNA]</scope>
    <source>
        <strain evidence="2 3">MIT 99-5101</strain>
    </source>
</reference>
<proteinExistence type="predicted"/>
<dbReference type="AlphaFoldDB" id="A0A3D8IH40"/>
<organism evidence="2 3">
    <name type="scientific">Helicobacter ganmani</name>
    <dbReference type="NCBI Taxonomy" id="60246"/>
    <lineage>
        <taxon>Bacteria</taxon>
        <taxon>Pseudomonadati</taxon>
        <taxon>Campylobacterota</taxon>
        <taxon>Epsilonproteobacteria</taxon>
        <taxon>Campylobacterales</taxon>
        <taxon>Helicobacteraceae</taxon>
        <taxon>Helicobacter</taxon>
    </lineage>
</organism>
<sequence>MSLVIKKFKELTLEELYEILKVRVGVFVVEQKCAYQEIDEKDKQSLHLYFRDSKGIQAYLRVLPAGLSYKEVSIGRVITLKRGCGLGGEILKEGIKVAQERFQANTIRIGAQVYAKGFYEKFGFKQVSKEYIEDGIAHIQMLLQR</sequence>